<keyword evidence="2 6" id="KW-0812">Transmembrane</keyword>
<feature type="transmembrane region" description="Helical" evidence="6">
    <location>
        <begin position="166"/>
        <end position="185"/>
    </location>
</feature>
<dbReference type="SUPFAM" id="SSF47413">
    <property type="entry name" value="lambda repressor-like DNA-binding domains"/>
    <property type="match status" value="1"/>
</dbReference>
<dbReference type="InterPro" id="IPR010982">
    <property type="entry name" value="Lambda_DNA-bd_dom_sf"/>
</dbReference>
<feature type="transmembrane region" description="Helical" evidence="6">
    <location>
        <begin position="75"/>
        <end position="102"/>
    </location>
</feature>
<keyword evidence="5 6" id="KW-0472">Membrane</keyword>
<keyword evidence="4" id="KW-0238">DNA-binding</keyword>
<sequence>MDNNLLSHKIKNLRKSKGLSQEALANIAGLSLRTIQRIENENKNPSGDTIKRLSSALEVSPDFLIEWQPNENPNFLLILALSPILFLVNSFFAVIVPLILWLLKKDSVKGVKELGAKVIKMQVIWIVVYFAFRTFNFLRLDYIRKTTKHFTQDEWDAFLFDIESQAYLKLGFTLLNVIIIFYVTYKTYLHNQSNYQILKIKTE</sequence>
<dbReference type="PANTHER" id="PTHR46797">
    <property type="entry name" value="HTH-TYPE TRANSCRIPTIONAL REGULATOR"/>
    <property type="match status" value="1"/>
</dbReference>
<evidence type="ECO:0000256" key="4">
    <source>
        <dbReference type="ARBA" id="ARBA00023125"/>
    </source>
</evidence>
<dbReference type="AlphaFoldDB" id="A0A8J6U8G6"/>
<dbReference type="RefSeq" id="WP_188230973.1">
    <property type="nucleotide sequence ID" value="NZ_JACVXB010000006.1"/>
</dbReference>
<evidence type="ECO:0000256" key="6">
    <source>
        <dbReference type="SAM" id="Phobius"/>
    </source>
</evidence>
<dbReference type="GO" id="GO:0003677">
    <property type="term" value="F:DNA binding"/>
    <property type="evidence" value="ECO:0007669"/>
    <property type="project" value="UniProtKB-KW"/>
</dbReference>
<feature type="domain" description="HTH cro/C1-type" evidence="7">
    <location>
        <begin position="10"/>
        <end position="64"/>
    </location>
</feature>
<dbReference type="Pfam" id="PF09685">
    <property type="entry name" value="MamF_MmsF"/>
    <property type="match status" value="1"/>
</dbReference>
<comment type="subcellular location">
    <subcellularLocation>
        <location evidence="1">Membrane</location>
        <topology evidence="1">Multi-pass membrane protein</topology>
    </subcellularLocation>
</comment>
<accession>A0A8J6U8G6</accession>
<dbReference type="PANTHER" id="PTHR46797:SF1">
    <property type="entry name" value="METHYLPHOSPHONATE SYNTHASE"/>
    <property type="match status" value="1"/>
</dbReference>
<evidence type="ECO:0000256" key="3">
    <source>
        <dbReference type="ARBA" id="ARBA00022989"/>
    </source>
</evidence>
<feature type="transmembrane region" description="Helical" evidence="6">
    <location>
        <begin position="114"/>
        <end position="132"/>
    </location>
</feature>
<evidence type="ECO:0000259" key="7">
    <source>
        <dbReference type="PROSITE" id="PS50943"/>
    </source>
</evidence>
<evidence type="ECO:0000313" key="8">
    <source>
        <dbReference type="EMBL" id="MBD0833190.1"/>
    </source>
</evidence>
<dbReference type="CDD" id="cd00093">
    <property type="entry name" value="HTH_XRE"/>
    <property type="match status" value="1"/>
</dbReference>
<evidence type="ECO:0000256" key="1">
    <source>
        <dbReference type="ARBA" id="ARBA00004141"/>
    </source>
</evidence>
<dbReference type="Gene3D" id="1.10.260.40">
    <property type="entry name" value="lambda repressor-like DNA-binding domains"/>
    <property type="match status" value="1"/>
</dbReference>
<proteinExistence type="predicted"/>
<dbReference type="SMART" id="SM00530">
    <property type="entry name" value="HTH_XRE"/>
    <property type="match status" value="1"/>
</dbReference>
<evidence type="ECO:0000313" key="9">
    <source>
        <dbReference type="Proteomes" id="UP000600588"/>
    </source>
</evidence>
<gene>
    <name evidence="8" type="ORF">ICJ83_13715</name>
</gene>
<dbReference type="InterPro" id="IPR050807">
    <property type="entry name" value="TransReg_Diox_bact_type"/>
</dbReference>
<reference evidence="8 9" key="1">
    <citation type="submission" date="2020-09" db="EMBL/GenBank/DDBJ databases">
        <title>TT11 complete genome.</title>
        <authorList>
            <person name="Wu Z."/>
        </authorList>
    </citation>
    <scope>NUCLEOTIDE SEQUENCE [LARGE SCALE GENOMIC DNA]</scope>
    <source>
        <strain evidence="8 9">TT11</strain>
    </source>
</reference>
<dbReference type="Pfam" id="PF01381">
    <property type="entry name" value="HTH_3"/>
    <property type="match status" value="1"/>
</dbReference>
<keyword evidence="3 6" id="KW-1133">Transmembrane helix</keyword>
<dbReference type="InterPro" id="IPR019109">
    <property type="entry name" value="MamF_MmsF"/>
</dbReference>
<evidence type="ECO:0000256" key="5">
    <source>
        <dbReference type="ARBA" id="ARBA00023136"/>
    </source>
</evidence>
<dbReference type="EMBL" id="JACVXB010000006">
    <property type="protein sequence ID" value="MBD0833190.1"/>
    <property type="molecule type" value="Genomic_DNA"/>
</dbReference>
<comment type="caution">
    <text evidence="8">The sequence shown here is derived from an EMBL/GenBank/DDBJ whole genome shotgun (WGS) entry which is preliminary data.</text>
</comment>
<organism evidence="8 9">
    <name type="scientific">Aestuariibaculum sediminum</name>
    <dbReference type="NCBI Taxonomy" id="2770637"/>
    <lineage>
        <taxon>Bacteria</taxon>
        <taxon>Pseudomonadati</taxon>
        <taxon>Bacteroidota</taxon>
        <taxon>Flavobacteriia</taxon>
        <taxon>Flavobacteriales</taxon>
        <taxon>Flavobacteriaceae</taxon>
    </lineage>
</organism>
<evidence type="ECO:0000256" key="2">
    <source>
        <dbReference type="ARBA" id="ARBA00022692"/>
    </source>
</evidence>
<keyword evidence="9" id="KW-1185">Reference proteome</keyword>
<dbReference type="Proteomes" id="UP000600588">
    <property type="component" value="Unassembled WGS sequence"/>
</dbReference>
<dbReference type="GO" id="GO:0005829">
    <property type="term" value="C:cytosol"/>
    <property type="evidence" value="ECO:0007669"/>
    <property type="project" value="TreeGrafter"/>
</dbReference>
<name>A0A8J6U8G6_9FLAO</name>
<dbReference type="PROSITE" id="PS50943">
    <property type="entry name" value="HTH_CROC1"/>
    <property type="match status" value="1"/>
</dbReference>
<dbReference type="InterPro" id="IPR001387">
    <property type="entry name" value="Cro/C1-type_HTH"/>
</dbReference>
<dbReference type="GO" id="GO:0003700">
    <property type="term" value="F:DNA-binding transcription factor activity"/>
    <property type="evidence" value="ECO:0007669"/>
    <property type="project" value="TreeGrafter"/>
</dbReference>
<protein>
    <submittedName>
        <fullName evidence="8">Helix-turn-helix domain-containing protein</fullName>
    </submittedName>
</protein>